<dbReference type="RefSeq" id="WP_253529328.1">
    <property type="nucleotide sequence ID" value="NZ_JAMZEL010000006.1"/>
</dbReference>
<accession>A0ABT1FQL9</accession>
<keyword evidence="2" id="KW-1185">Reference proteome</keyword>
<sequence>MGIKLLISLFFAFIVLGCDTNSKSKKFEIIRKHYNIKIAVDLSNRITNPSYKCSISDIDIVNSILNLIYPTITNYQRKINQYDKYELDFINKKHINDYSVNTQNCVIDLAKFKNNQLLRNEYLGVFKSTSQFKTEKLNFLNEFTKLIQAVNANNDHGSDLFTYLQNLTEQDIITKELVVEDENEKLINKTENIIIILTDGYIETSNINDNNKMSKDLSFDKINSFRNDFIANGHGENIDVFFKNNKYGIIPTKNALLANTKILVMQLFDRNATSGKNKYEPSDMEIIKLFWTDWLLRSGVKQENFKLIQNTETTSPIKAEQIICSFLGII</sequence>
<protein>
    <recommendedName>
        <fullName evidence="3">Lipoprotein</fullName>
    </recommendedName>
</protein>
<dbReference type="EMBL" id="JAMZEL010000006">
    <property type="protein sequence ID" value="MCP1384064.1"/>
    <property type="molecule type" value="Genomic_DNA"/>
</dbReference>
<name>A0ABT1FQL9_9BACT</name>
<dbReference type="PROSITE" id="PS51257">
    <property type="entry name" value="PROKAR_LIPOPROTEIN"/>
    <property type="match status" value="1"/>
</dbReference>
<dbReference type="Proteomes" id="UP001204772">
    <property type="component" value="Unassembled WGS sequence"/>
</dbReference>
<evidence type="ECO:0000313" key="1">
    <source>
        <dbReference type="EMBL" id="MCP1384064.1"/>
    </source>
</evidence>
<comment type="caution">
    <text evidence="1">The sequence shown here is derived from an EMBL/GenBank/DDBJ whole genome shotgun (WGS) entry which is preliminary data.</text>
</comment>
<evidence type="ECO:0000313" key="2">
    <source>
        <dbReference type="Proteomes" id="UP001204772"/>
    </source>
</evidence>
<organism evidence="1 2">
    <name type="scientific">Runella salmonicolor</name>
    <dbReference type="NCBI Taxonomy" id="2950278"/>
    <lineage>
        <taxon>Bacteria</taxon>
        <taxon>Pseudomonadati</taxon>
        <taxon>Bacteroidota</taxon>
        <taxon>Cytophagia</taxon>
        <taxon>Cytophagales</taxon>
        <taxon>Spirosomataceae</taxon>
        <taxon>Runella</taxon>
    </lineage>
</organism>
<reference evidence="1 2" key="1">
    <citation type="submission" date="2022-06" db="EMBL/GenBank/DDBJ databases">
        <title>Runella sp. S5 genome sequencing.</title>
        <authorList>
            <person name="Park S."/>
        </authorList>
    </citation>
    <scope>NUCLEOTIDE SEQUENCE [LARGE SCALE GENOMIC DNA]</scope>
    <source>
        <strain evidence="1 2">S5</strain>
    </source>
</reference>
<gene>
    <name evidence="1" type="ORF">NCI00_16580</name>
</gene>
<proteinExistence type="predicted"/>
<evidence type="ECO:0008006" key="3">
    <source>
        <dbReference type="Google" id="ProtNLM"/>
    </source>
</evidence>